<evidence type="ECO:0000256" key="1">
    <source>
        <dbReference type="ARBA" id="ARBA00004430"/>
    </source>
</evidence>
<feature type="transmembrane region" description="Helical" evidence="3">
    <location>
        <begin position="200"/>
        <end position="218"/>
    </location>
</feature>
<keyword evidence="3" id="KW-1133">Transmembrane helix</keyword>
<dbReference type="InterPro" id="IPR057207">
    <property type="entry name" value="FBXL15_LRR"/>
</dbReference>
<accession>A0A2P6V5X6</accession>
<sequence length="1107" mass="116569">MAGDPAAAFRCCVVTELSDASEAQLACCFDDQKVAAQLQDDRIVCQAPPAETLFTDAERQGVHLRVTAAAAAGEQDGSRVLHEETLDRAAFQERAGLLSSTKDGSGEDGIAGAAPPPPAAEQSALRRRYSALKPFVIISLSYLLFTTTDGAVRMVVLLHAYQKGFTAMEVAIMFSFYELAGVVTNLAAGMMGARWGIKSTLLTGLTLQLVGIGMLFGWQDSWSKTEAIIYVTATQLMCGIAKDLTKLGGKTVTKLVTPDEKKSSLFRLVSLITGWKNSLKGAGYFLGAATVGVNYYMSLGILIGLILAAMPWAAVGLSNQLGRARKENVTFSQLFKNKPNINILSLSRVFLFGARDLWFEVPLPFFLRSPDSGIGWSRSLTGMFLAVWIIVYGQMQSWTPQLVLGPLRQSPPTKWVATLWAGILTVIPLSLGVVMLAGDTFGPGVPPGPAVTAITVVLYAFCLVFAVNSAIHSYLVVAYAEGDKVAQTVGVYYASNAVGRLVGTLASGALYSYVGDSIVDGFGACLLVSVGFCAVSTVVDLFLQEDHTGSGHRLGVLGACLPGGKGGKQGAGEAAGLPSADDLEVVAAGPDAKDGDGKPFLAQFPCVRELDASEAAGDGWSEAWLLELPQALPALESLRLGRLQRLTSAGAAALARLQHLHRLDLSGAVLYDGAAARLAALAPSLRALSLRECCSLSDGGLAALLAGLPGLEEADLSLCSRLGDATLAQLGAGCGRLAKLDLTGCERFSEAGLRQLARAPVRTLLVSACAQLTDSCLAAIGGGMPRLACLGLFESGEEVTDEGLAHLAALSSSLTALDLGYSCWSHTAVGLAALLEKLPGLALLNVGGCEGATDAVVGTLAQHCQQLTMLDISESQRVTVAGVSQLGKLPRLLELNLGWNIRLRDEWLQGLPPSLTRLDLSFCGEVTDRALAHLTSLPALASLTLRKCGRVTDEGLRMLASGCPNLSHLDLSHCQHVTSTAALRALRALASLVLVDCTRAQHPPCMALLAALPAMRRLELSGKRVDDGCMEALSHVSQLTSLVLTSCPRVTDRGLLALGRAAALRHLAVESCPQLSAAALAVLRRRLPLLRLDRPRGRAAAHPILEY</sequence>
<dbReference type="SUPFAM" id="SSF52047">
    <property type="entry name" value="RNI-like"/>
    <property type="match status" value="2"/>
</dbReference>
<feature type="transmembrane region" description="Helical" evidence="3">
    <location>
        <begin position="135"/>
        <end position="158"/>
    </location>
</feature>
<dbReference type="SUPFAM" id="SSF103473">
    <property type="entry name" value="MFS general substrate transporter"/>
    <property type="match status" value="1"/>
</dbReference>
<keyword evidence="3" id="KW-0472">Membrane</keyword>
<dbReference type="Gene3D" id="1.20.1250.20">
    <property type="entry name" value="MFS general substrate transporter like domains"/>
    <property type="match status" value="1"/>
</dbReference>
<dbReference type="EMBL" id="LHPF02000026">
    <property type="protein sequence ID" value="PSC69480.1"/>
    <property type="molecule type" value="Genomic_DNA"/>
</dbReference>
<evidence type="ECO:0000256" key="2">
    <source>
        <dbReference type="SAM" id="MobiDB-lite"/>
    </source>
</evidence>
<comment type="subcellular location">
    <subcellularLocation>
        <location evidence="1">Cytoplasm</location>
        <location evidence="1">Cytoskeleton</location>
        <location evidence="1">Cilium axoneme</location>
    </subcellularLocation>
</comment>
<evidence type="ECO:0000256" key="3">
    <source>
        <dbReference type="SAM" id="Phobius"/>
    </source>
</evidence>
<keyword evidence="3" id="KW-0812">Transmembrane</keyword>
<gene>
    <name evidence="5" type="ORF">C2E20_6999</name>
</gene>
<comment type="caution">
    <text evidence="5">The sequence shown here is derived from an EMBL/GenBank/DDBJ whole genome shotgun (WGS) entry which is preliminary data.</text>
</comment>
<dbReference type="GO" id="GO:0005930">
    <property type="term" value="C:axoneme"/>
    <property type="evidence" value="ECO:0007669"/>
    <property type="project" value="UniProtKB-SubCell"/>
</dbReference>
<feature type="transmembrane region" description="Helical" evidence="3">
    <location>
        <begin position="415"/>
        <end position="438"/>
    </location>
</feature>
<evidence type="ECO:0000259" key="4">
    <source>
        <dbReference type="Pfam" id="PF25372"/>
    </source>
</evidence>
<dbReference type="OrthoDB" id="196955at2759"/>
<dbReference type="AlphaFoldDB" id="A0A2P6V5X6"/>
<organism evidence="5 6">
    <name type="scientific">Micractinium conductrix</name>
    <dbReference type="NCBI Taxonomy" id="554055"/>
    <lineage>
        <taxon>Eukaryota</taxon>
        <taxon>Viridiplantae</taxon>
        <taxon>Chlorophyta</taxon>
        <taxon>core chlorophytes</taxon>
        <taxon>Trebouxiophyceae</taxon>
        <taxon>Chlorellales</taxon>
        <taxon>Chlorellaceae</taxon>
        <taxon>Chlorella clade</taxon>
        <taxon>Micractinium</taxon>
    </lineage>
</organism>
<dbReference type="Proteomes" id="UP000239649">
    <property type="component" value="Unassembled WGS sequence"/>
</dbReference>
<dbReference type="Pfam" id="PF13516">
    <property type="entry name" value="LRR_6"/>
    <property type="match status" value="3"/>
</dbReference>
<feature type="transmembrane region" description="Helical" evidence="3">
    <location>
        <begin position="295"/>
        <end position="317"/>
    </location>
</feature>
<name>A0A2P6V5X6_9CHLO</name>
<evidence type="ECO:0000313" key="6">
    <source>
        <dbReference type="Proteomes" id="UP000239649"/>
    </source>
</evidence>
<dbReference type="SMART" id="SM00367">
    <property type="entry name" value="LRR_CC"/>
    <property type="match status" value="12"/>
</dbReference>
<dbReference type="CDD" id="cd06174">
    <property type="entry name" value="MFS"/>
    <property type="match status" value="1"/>
</dbReference>
<feature type="transmembrane region" description="Helical" evidence="3">
    <location>
        <begin position="170"/>
        <end position="188"/>
    </location>
</feature>
<protein>
    <submittedName>
        <fullName evidence="5">Major facilitator transporter</fullName>
    </submittedName>
</protein>
<dbReference type="Pfam" id="PF25372">
    <property type="entry name" value="DUF7885"/>
    <property type="match status" value="1"/>
</dbReference>
<proteinExistence type="predicted"/>
<feature type="region of interest" description="Disordered" evidence="2">
    <location>
        <begin position="99"/>
        <end position="119"/>
    </location>
</feature>
<dbReference type="InterPro" id="IPR006553">
    <property type="entry name" value="Leu-rich_rpt_Cys-con_subtyp"/>
</dbReference>
<feature type="transmembrane region" description="Helical" evidence="3">
    <location>
        <begin position="375"/>
        <end position="395"/>
    </location>
</feature>
<dbReference type="Gene3D" id="3.80.10.10">
    <property type="entry name" value="Ribonuclease Inhibitor"/>
    <property type="match status" value="4"/>
</dbReference>
<feature type="transmembrane region" description="Helical" evidence="3">
    <location>
        <begin position="521"/>
        <end position="543"/>
    </location>
</feature>
<dbReference type="InterPro" id="IPR047769">
    <property type="entry name" value="MFS_ArsJ"/>
</dbReference>
<feature type="domain" description="F-box/LRR-repeat protein 15-like leucin rich repeat" evidence="4">
    <location>
        <begin position="713"/>
        <end position="860"/>
    </location>
</feature>
<dbReference type="InterPro" id="IPR036259">
    <property type="entry name" value="MFS_trans_sf"/>
</dbReference>
<keyword evidence="6" id="KW-1185">Reference proteome</keyword>
<dbReference type="STRING" id="554055.A0A2P6V5X6"/>
<reference evidence="5 6" key="1">
    <citation type="journal article" date="2018" name="Plant J.">
        <title>Genome sequences of Chlorella sorokiniana UTEX 1602 and Micractinium conductrix SAG 241.80: implications to maltose excretion by a green alga.</title>
        <authorList>
            <person name="Arriola M.B."/>
            <person name="Velmurugan N."/>
            <person name="Zhang Y."/>
            <person name="Plunkett M.H."/>
            <person name="Hondzo H."/>
            <person name="Barney B.M."/>
        </authorList>
    </citation>
    <scope>NUCLEOTIDE SEQUENCE [LARGE SCALE GENOMIC DNA]</scope>
    <source>
        <strain evidence="5 6">SAG 241.80</strain>
    </source>
</reference>
<dbReference type="InterPro" id="IPR001611">
    <property type="entry name" value="Leu-rich_rpt"/>
</dbReference>
<dbReference type="PANTHER" id="PTHR23547">
    <property type="entry name" value="MAJOR FACILITATOR SUPERFAMILY DOMAIN, GENERAL SUBSTRATE TRANSPORTER"/>
    <property type="match status" value="1"/>
</dbReference>
<feature type="transmembrane region" description="Helical" evidence="3">
    <location>
        <begin position="450"/>
        <end position="471"/>
    </location>
</feature>
<evidence type="ECO:0000313" key="5">
    <source>
        <dbReference type="EMBL" id="PSC69480.1"/>
    </source>
</evidence>
<feature type="transmembrane region" description="Helical" evidence="3">
    <location>
        <begin position="491"/>
        <end position="514"/>
    </location>
</feature>
<dbReference type="PANTHER" id="PTHR23547:SF1">
    <property type="entry name" value="MAJOR FACILITATOR SUPERFAMILY MFS_1"/>
    <property type="match status" value="1"/>
</dbReference>
<dbReference type="InterPro" id="IPR032675">
    <property type="entry name" value="LRR_dom_sf"/>
</dbReference>